<dbReference type="InterPro" id="IPR029062">
    <property type="entry name" value="Class_I_gatase-like"/>
</dbReference>
<reference evidence="7 8" key="2">
    <citation type="journal article" date="2010" name="Stand. Genomic Sci.">
        <title>Complete genome sequence of Syntrophothermus lipocalidus type strain (TGB-C1).</title>
        <authorList>
            <person name="Djao O.D."/>
            <person name="Zhang X."/>
            <person name="Lucas S."/>
            <person name="Lapidus A."/>
            <person name="Del Rio T.G."/>
            <person name="Nolan M."/>
            <person name="Tice H."/>
            <person name="Cheng J.F."/>
            <person name="Han C."/>
            <person name="Tapia R."/>
            <person name="Goodwin L."/>
            <person name="Pitluck S."/>
            <person name="Liolios K."/>
            <person name="Ivanova N."/>
            <person name="Mavromatis K."/>
            <person name="Mikhailova N."/>
            <person name="Ovchinnikova G."/>
            <person name="Pati A."/>
            <person name="Brambilla E."/>
            <person name="Chen A."/>
            <person name="Palaniappan K."/>
            <person name="Land M."/>
            <person name="Hauser L."/>
            <person name="Chang Y.J."/>
            <person name="Jeffries C.D."/>
            <person name="Rohde M."/>
            <person name="Sikorski J."/>
            <person name="Spring S."/>
            <person name="Goker M."/>
            <person name="Detter J.C."/>
            <person name="Woyke T."/>
            <person name="Bristow J."/>
            <person name="Eisen J.A."/>
            <person name="Markowitz V."/>
            <person name="Hugenholtz P."/>
            <person name="Kyrpides N.C."/>
            <person name="Klenk H.P."/>
        </authorList>
    </citation>
    <scope>NUCLEOTIDE SEQUENCE [LARGE SCALE GENOMIC DNA]</scope>
    <source>
        <strain evidence="8">DSM 12680 / TGB-C1</strain>
    </source>
</reference>
<dbReference type="HOGENOM" id="CLU_019250_2_2_9"/>
<evidence type="ECO:0000256" key="3">
    <source>
        <dbReference type="ARBA" id="ARBA00022962"/>
    </source>
</evidence>
<dbReference type="InterPro" id="IPR027417">
    <property type="entry name" value="P-loop_NTPase"/>
</dbReference>
<dbReference type="InterPro" id="IPR033949">
    <property type="entry name" value="CobQ_GATase1"/>
</dbReference>
<dbReference type="PANTHER" id="PTHR21343">
    <property type="entry name" value="DETHIOBIOTIN SYNTHETASE"/>
    <property type="match status" value="1"/>
</dbReference>
<evidence type="ECO:0000313" key="8">
    <source>
        <dbReference type="Proteomes" id="UP000000378"/>
    </source>
</evidence>
<dbReference type="InterPro" id="IPR002586">
    <property type="entry name" value="CobQ/CobB/MinD/ParA_Nub-bd_dom"/>
</dbReference>
<dbReference type="PROSITE" id="PS51274">
    <property type="entry name" value="GATASE_COBBQ"/>
    <property type="match status" value="1"/>
</dbReference>
<feature type="active site" description="Nucleophile" evidence="4">
    <location>
        <position position="339"/>
    </location>
</feature>
<dbReference type="Proteomes" id="UP000000378">
    <property type="component" value="Chromosome"/>
</dbReference>
<dbReference type="SUPFAM" id="SSF52540">
    <property type="entry name" value="P-loop containing nucleoside triphosphate hydrolases"/>
    <property type="match status" value="1"/>
</dbReference>
<dbReference type="GO" id="GO:0015420">
    <property type="term" value="F:ABC-type vitamin B12 transporter activity"/>
    <property type="evidence" value="ECO:0007669"/>
    <property type="project" value="UniProtKB-UniRule"/>
</dbReference>
<name>D7CIX5_SYNLT</name>
<feature type="domain" description="CobB/CobQ-like glutamine amidotransferase" evidence="6">
    <location>
        <begin position="261"/>
        <end position="455"/>
    </location>
</feature>
<dbReference type="STRING" id="643648.Slip_2107"/>
<dbReference type="eggNOG" id="COG1492">
    <property type="taxonomic scope" value="Bacteria"/>
</dbReference>
<dbReference type="InterPro" id="IPR011698">
    <property type="entry name" value="GATase_3"/>
</dbReference>
<accession>D7CIX5</accession>
<gene>
    <name evidence="4" type="primary">cobQ</name>
    <name evidence="7" type="ordered locus">Slip_2107</name>
</gene>
<dbReference type="PANTHER" id="PTHR21343:SF1">
    <property type="entry name" value="COBYRIC ACID SYNTHASE"/>
    <property type="match status" value="1"/>
</dbReference>
<dbReference type="InterPro" id="IPR047045">
    <property type="entry name" value="CobQ_N"/>
</dbReference>
<reference evidence="8" key="1">
    <citation type="journal article" date="2010" name="Stand. Genomic Sci.">
        <title>Complete genome sequence of Syntrophothermus lipocalidus type strain (TGB-C1T).</title>
        <authorList>
            <consortium name="US DOE Joint Genome Institute (JGI-PGF)"/>
            <person name="Djao O."/>
            <person name="Zhang X."/>
            <person name="Lucas S."/>
            <person name="Lapidus A."/>
            <person name="Glavina Del Rio T."/>
            <person name="Nolan M."/>
            <person name="Tice H."/>
            <person name="Cheng J."/>
            <person name="Han C."/>
            <person name="Tapia R."/>
            <person name="Goodwin L."/>
            <person name="Pitluck S."/>
            <person name="Liolios K."/>
            <person name="Ivanova N."/>
            <person name="Mavromatis K."/>
            <person name="Mikhailova N."/>
            <person name="Ovchinnikova G."/>
            <person name="Pati A."/>
            <person name="Brambilla E."/>
            <person name="Chen A."/>
            <person name="Palaniappan K."/>
            <person name="Land M."/>
            <person name="Hauser L."/>
            <person name="Chang Y."/>
            <person name="Jeffries C."/>
            <person name="Rohde M."/>
            <person name="Sikorski J."/>
            <person name="Spring S."/>
            <person name="Goker M."/>
            <person name="Detter J."/>
            <person name="Woyke T."/>
            <person name="Bristow J."/>
            <person name="Eisen J."/>
            <person name="Markowitz V."/>
            <person name="Hugenholtz P."/>
            <person name="Kyrpides N."/>
            <person name="Klenk H."/>
        </authorList>
    </citation>
    <scope>NUCLEOTIDE SEQUENCE [LARGE SCALE GENOMIC DNA]</scope>
    <source>
        <strain evidence="8">DSM 12680 / TGB-C1</strain>
    </source>
</reference>
<sequence>MAKNIMVQGTGSSVGKSLIVAGLCRILKSAGYKVAPFKAQNMSLNSYITAEGGEMGRAQVVQAEASGIEPSVLMNPILIKPTGDMSSQVIVLGKVYWQLGAEEYYKVVPELVETVRRAYQELAAQYDVIVLEGAGSPAEINLYHRDVVNMGMARMVDAPVVLVGDIEKGGVFASIFGTVSLLPEEDRKRVKGWVINKFRGSLPILEPGIKDLERMMGIPCLGVIPHVKLALDEEDGAIELLDNRTAIPVFRMDETGQNTVVAVIRLPHISNFTDFDVFAHLPDTSVVYANHPSQLENADIVILPGSKNTIGDLTYLENAGFVEAIMRHYREGGFIIGVCGGYQMLGKEIHDPHHTESQQEKIKGLGFLDIVTVFAPQKTTAQVQGHFLPSGCPWTKKLARRHFRGYEIHMGVSHLGPEARPLLCCVKNDGSLYEDGTFSTDGRVLGSYVHGLFDDPVIAAEIVNHVRRSRGWQEISCGSLDYRSAKEREYQRWADIVAASLDMDRVFELIFRR</sequence>
<evidence type="ECO:0000256" key="4">
    <source>
        <dbReference type="HAMAP-Rule" id="MF_00028"/>
    </source>
</evidence>
<feature type="active site" evidence="4">
    <location>
        <position position="450"/>
    </location>
</feature>
<dbReference type="NCBIfam" id="NF001989">
    <property type="entry name" value="PRK00784.1"/>
    <property type="match status" value="1"/>
</dbReference>
<proteinExistence type="inferred from homology"/>
<protein>
    <recommendedName>
        <fullName evidence="4">Cobyric acid synthase</fullName>
    </recommendedName>
</protein>
<dbReference type="CDD" id="cd05389">
    <property type="entry name" value="CobQ_N"/>
    <property type="match status" value="1"/>
</dbReference>
<dbReference type="OrthoDB" id="9808302at2"/>
<comment type="pathway">
    <text evidence="1 4">Cofactor biosynthesis; adenosylcobalamin biosynthesis.</text>
</comment>
<dbReference type="SUPFAM" id="SSF52317">
    <property type="entry name" value="Class I glutamine amidotransferase-like"/>
    <property type="match status" value="1"/>
</dbReference>
<evidence type="ECO:0000313" key="7">
    <source>
        <dbReference type="EMBL" id="ADI02853.1"/>
    </source>
</evidence>
<keyword evidence="8" id="KW-1185">Reference proteome</keyword>
<dbReference type="InterPro" id="IPR004459">
    <property type="entry name" value="CobQ_synth"/>
</dbReference>
<comment type="function">
    <text evidence="4">Catalyzes amidations at positions B, D, E, and G on adenosylcobyrinic A,C-diamide. NH(2) groups are provided by glutamine, and one molecule of ATP is hydrogenolyzed for each amidation.</text>
</comment>
<dbReference type="NCBIfam" id="TIGR00313">
    <property type="entry name" value="cobQ"/>
    <property type="match status" value="1"/>
</dbReference>
<evidence type="ECO:0000259" key="5">
    <source>
        <dbReference type="Pfam" id="PF01656"/>
    </source>
</evidence>
<dbReference type="Pfam" id="PF01656">
    <property type="entry name" value="CbiA"/>
    <property type="match status" value="1"/>
</dbReference>
<dbReference type="GO" id="GO:0009236">
    <property type="term" value="P:cobalamin biosynthetic process"/>
    <property type="evidence" value="ECO:0007669"/>
    <property type="project" value="UniProtKB-UniRule"/>
</dbReference>
<keyword evidence="3 4" id="KW-0315">Glutamine amidotransferase</keyword>
<dbReference type="Gene3D" id="3.40.50.880">
    <property type="match status" value="1"/>
</dbReference>
<dbReference type="AlphaFoldDB" id="D7CIX5"/>
<dbReference type="KEGG" id="slp:Slip_2107"/>
<evidence type="ECO:0000256" key="1">
    <source>
        <dbReference type="ARBA" id="ARBA00004953"/>
    </source>
</evidence>
<feature type="domain" description="CobQ/CobB/MinD/ParA nucleotide binding" evidence="5">
    <location>
        <begin position="5"/>
        <end position="227"/>
    </location>
</feature>
<evidence type="ECO:0000256" key="2">
    <source>
        <dbReference type="ARBA" id="ARBA00022573"/>
    </source>
</evidence>
<dbReference type="HAMAP" id="MF_00028">
    <property type="entry name" value="CobQ"/>
    <property type="match status" value="1"/>
</dbReference>
<dbReference type="Gene3D" id="3.40.50.300">
    <property type="entry name" value="P-loop containing nucleotide triphosphate hydrolases"/>
    <property type="match status" value="1"/>
</dbReference>
<evidence type="ECO:0000259" key="6">
    <source>
        <dbReference type="Pfam" id="PF07685"/>
    </source>
</evidence>
<keyword evidence="2 4" id="KW-0169">Cobalamin biosynthesis</keyword>
<dbReference type="EMBL" id="CP002048">
    <property type="protein sequence ID" value="ADI02853.1"/>
    <property type="molecule type" value="Genomic_DNA"/>
</dbReference>
<dbReference type="UniPathway" id="UPA00148"/>
<dbReference type="CDD" id="cd01750">
    <property type="entry name" value="GATase1_CobQ"/>
    <property type="match status" value="1"/>
</dbReference>
<dbReference type="GO" id="GO:0003824">
    <property type="term" value="F:catalytic activity"/>
    <property type="evidence" value="ECO:0007669"/>
    <property type="project" value="InterPro"/>
</dbReference>
<dbReference type="Pfam" id="PF07685">
    <property type="entry name" value="GATase_3"/>
    <property type="match status" value="1"/>
</dbReference>
<comment type="similarity">
    <text evidence="4">Belongs to the CobB/CobQ family. CobQ subfamily.</text>
</comment>
<organism evidence="7 8">
    <name type="scientific">Syntrophothermus lipocalidus (strain DSM 12680 / TGB-C1)</name>
    <dbReference type="NCBI Taxonomy" id="643648"/>
    <lineage>
        <taxon>Bacteria</taxon>
        <taxon>Bacillati</taxon>
        <taxon>Bacillota</taxon>
        <taxon>Clostridia</taxon>
        <taxon>Eubacteriales</taxon>
        <taxon>Syntrophomonadaceae</taxon>
        <taxon>Syntrophothermus</taxon>
    </lineage>
</organism>